<feature type="compositionally biased region" description="Pro residues" evidence="3">
    <location>
        <begin position="1429"/>
        <end position="1438"/>
    </location>
</feature>
<dbReference type="GO" id="GO:0005634">
    <property type="term" value="C:nucleus"/>
    <property type="evidence" value="ECO:0007669"/>
    <property type="project" value="UniProtKB-SubCell"/>
</dbReference>
<feature type="compositionally biased region" description="Polar residues" evidence="3">
    <location>
        <begin position="499"/>
        <end position="518"/>
    </location>
</feature>
<feature type="compositionally biased region" description="Low complexity" evidence="3">
    <location>
        <begin position="1012"/>
        <end position="1031"/>
    </location>
</feature>
<evidence type="ECO:0000313" key="6">
    <source>
        <dbReference type="Proteomes" id="UP001337655"/>
    </source>
</evidence>
<dbReference type="EMBL" id="JAVRRT010000015">
    <property type="protein sequence ID" value="KAK5165947.1"/>
    <property type="molecule type" value="Genomic_DNA"/>
</dbReference>
<evidence type="ECO:0000256" key="3">
    <source>
        <dbReference type="SAM" id="MobiDB-lite"/>
    </source>
</evidence>
<dbReference type="RefSeq" id="XP_064655959.1">
    <property type="nucleotide sequence ID" value="XM_064806100.1"/>
</dbReference>
<feature type="region of interest" description="Disordered" evidence="3">
    <location>
        <begin position="1515"/>
        <end position="1539"/>
    </location>
</feature>
<comment type="caution">
    <text evidence="5">The sequence shown here is derived from an EMBL/GenBank/DDBJ whole genome shotgun (WGS) entry which is preliminary data.</text>
</comment>
<feature type="compositionally biased region" description="Polar residues" evidence="3">
    <location>
        <begin position="378"/>
        <end position="396"/>
    </location>
</feature>
<feature type="compositionally biased region" description="Pro residues" evidence="3">
    <location>
        <begin position="1002"/>
        <end position="1011"/>
    </location>
</feature>
<keyword evidence="6" id="KW-1185">Reference proteome</keyword>
<feature type="compositionally biased region" description="Low complexity" evidence="3">
    <location>
        <begin position="488"/>
        <end position="498"/>
    </location>
</feature>
<feature type="compositionally biased region" description="Low complexity" evidence="3">
    <location>
        <begin position="579"/>
        <end position="594"/>
    </location>
</feature>
<protein>
    <recommendedName>
        <fullName evidence="4">Mediator complex subunit 15 KIX domain-containing protein</fullName>
    </recommendedName>
</protein>
<feature type="compositionally biased region" description="Basic and acidic residues" evidence="3">
    <location>
        <begin position="1491"/>
        <end position="1500"/>
    </location>
</feature>
<dbReference type="Pfam" id="PF16987">
    <property type="entry name" value="KIX_2"/>
    <property type="match status" value="1"/>
</dbReference>
<evidence type="ECO:0000259" key="4">
    <source>
        <dbReference type="Pfam" id="PF16987"/>
    </source>
</evidence>
<feature type="region of interest" description="Disordered" evidence="3">
    <location>
        <begin position="1354"/>
        <end position="1453"/>
    </location>
</feature>
<feature type="region of interest" description="Disordered" evidence="3">
    <location>
        <begin position="990"/>
        <end position="1036"/>
    </location>
</feature>
<comment type="subcellular location">
    <subcellularLocation>
        <location evidence="1">Nucleus</location>
    </subcellularLocation>
</comment>
<keyword evidence="2" id="KW-0539">Nucleus</keyword>
<feature type="compositionally biased region" description="Low complexity" evidence="3">
    <location>
        <begin position="790"/>
        <end position="822"/>
    </location>
</feature>
<feature type="region of interest" description="Disordered" evidence="3">
    <location>
        <begin position="871"/>
        <end position="948"/>
    </location>
</feature>
<feature type="compositionally biased region" description="Pro residues" evidence="3">
    <location>
        <begin position="1172"/>
        <end position="1187"/>
    </location>
</feature>
<dbReference type="Proteomes" id="UP001337655">
    <property type="component" value="Unassembled WGS sequence"/>
</dbReference>
<feature type="compositionally biased region" description="Low complexity" evidence="3">
    <location>
        <begin position="1439"/>
        <end position="1448"/>
    </location>
</feature>
<feature type="compositionally biased region" description="Low complexity" evidence="3">
    <location>
        <begin position="871"/>
        <end position="902"/>
    </location>
</feature>
<evidence type="ECO:0000313" key="5">
    <source>
        <dbReference type="EMBL" id="KAK5165947.1"/>
    </source>
</evidence>
<evidence type="ECO:0000256" key="2">
    <source>
        <dbReference type="ARBA" id="ARBA00023242"/>
    </source>
</evidence>
<feature type="compositionally biased region" description="Low complexity" evidence="3">
    <location>
        <begin position="925"/>
        <end position="935"/>
    </location>
</feature>
<feature type="region of interest" description="Disordered" evidence="3">
    <location>
        <begin position="576"/>
        <end position="646"/>
    </location>
</feature>
<dbReference type="GeneID" id="89930203"/>
<feature type="region of interest" description="Disordered" evidence="3">
    <location>
        <begin position="742"/>
        <end position="829"/>
    </location>
</feature>
<name>A0AAV9P0I6_9PEZI</name>
<feature type="compositionally biased region" description="Polar residues" evidence="3">
    <location>
        <begin position="459"/>
        <end position="480"/>
    </location>
</feature>
<evidence type="ECO:0000256" key="1">
    <source>
        <dbReference type="ARBA" id="ARBA00004123"/>
    </source>
</evidence>
<feature type="region of interest" description="Disordered" evidence="3">
    <location>
        <begin position="1152"/>
        <end position="1307"/>
    </location>
</feature>
<gene>
    <name evidence="5" type="ORF">LTR77_008871</name>
</gene>
<feature type="compositionally biased region" description="Low complexity" evidence="3">
    <location>
        <begin position="1153"/>
        <end position="1171"/>
    </location>
</feature>
<feature type="compositionally biased region" description="Low complexity" evidence="3">
    <location>
        <begin position="1258"/>
        <end position="1268"/>
    </location>
</feature>
<feature type="compositionally biased region" description="Polar residues" evidence="3">
    <location>
        <begin position="1192"/>
        <end position="1207"/>
    </location>
</feature>
<dbReference type="InterPro" id="IPR036546">
    <property type="entry name" value="MED15_KIX"/>
</dbReference>
<proteinExistence type="predicted"/>
<sequence>MEQNPNMMPNGMQMQNINSMQRPQRGNQMQQLYAKVLDDLKRQQPTPQGWQTTFDIGHRAAQIFQIISQLKILEPDISRCVSIAENYEERTIREAPSKEAYHASIQEKLKEIQRKREEAVRNNMQNGQLGPPMGMNGNMLMQNNMGNQNPNMNMMQNPGMNGMGMNMSGNMNFNQGNGQMGMNGMQQNQNFPTQLQRQMQPSPLPQHLQGQPQNDIVDPAALRQMQSQMPNMNPQASNMNQNGQNQPIQPTQEEVRTKARAIFAGLTEERKNQLRQEVLRNMSEQQKLNLQHNNQDPLHNAILRRARDMVFKEKNGLAPPPGQQSGNGMPMQNPMQGSMSMAANNLQQTSQPDFSTITGLQANAIRSQESGGEVVPASNHQSFNMGGQANMNQGVNPQMLGNPNGQPNNNANMQQMKMAQQMQRQQQQQLQNNQNHLARQQALAQQAQAQNHLRGQPGGLSTPNALNGGQVNSPAMNMSMLNRPMVPPGQTTPSTPQQNRPNQGMSQTPMNGASQLAQHHQAMLNQNQNQGQGQNQNNQQLQAKDVERLLSEVPPRLRDTIKSAPPAQIPAILSHIMSQQQQQQQQQGGNQNQNTMNPFHPQPPGGLQMGNSQTMGNGAPPNMGNAIPNFMSQPPPNQQQQQRPNQEPFTFQKMEAHQAAQVKQRAMDMHSFPKHILQQMAMQVGPEIDTWGKLKSYVMSNQSVLPPNTMDKLNNTQHNWFDTHPEDMQNAHQDFQRRWHLMQQRQQLQQRQHHQQQQQQQNMQTSQPPSSMPMQTGPAPPAQMVPPVAPMQQPLNQNPNMPGSNMPGPNMGQGQMRPPQMQHAPTDEEVKQFRARVPQAQGQSDDHVRQMMVIVRRRNYLQNAQMRSAGLANNAGPAGNAPQADQQQPARAQQGQKQQGQAEGQGQGQGQKRPQSSSDDIIEIKNPSAPPANNAPKPPPMQQTGSQQMNPVQMFGRPLTQEQLNNMTPQQRQSYQLRLSQVEAIRRAQSTAANGQANANQPAPPQPPPAPQQQQQAAQAQLQAPGPDQAQFRQQTEQKVKEMWMNVYRNTPKGPAVQISPPELEQAQAILKKLYPLMTRIASTFPAALNLPTLGEKRLLQMMKIRAQIQHNTADASGKIKDYLSLSLPELQQMQQWTMAYFAQMTSWQKSRQQQPQVGGNGAQAQQAQPQPQAPPPVKQEPAPQAPPLNRKISQTGHGRKQSSSTKAPPAPTDEKKFDWGAPSPHGIPKYEAGRTELTPDKLKIPPPKRRKTGQSESQTSTPAAQTGTPGGTAGSPGVPAAAKAPTPEQVRRMQMQQAQAKPVEPVRPRFRCEDALCERSIGGFESEEALKRHREEEHRPIEDPFQFLMDLTEEVGEVEKEDPIQARNKAAVSDTKAKPTPAPNARAASKAPSTPLPKQPKSAEPAPTTAAAKSPSLLDTMVSKLSFPLPPTTPSPTNPTTDDFPPLLFNPSSPYASNSWDDFAAVTNWNLPRQAEAEAELTPSSVDSQSSRESDVSESARLKVNLQWDAFGDGDTGVPEWMVGEEGLGGLGFGEGEEMDWRADEGGVDWGMVFGDGGG</sequence>
<feature type="compositionally biased region" description="Low complexity" evidence="3">
    <location>
        <begin position="742"/>
        <end position="775"/>
    </location>
</feature>
<feature type="region of interest" description="Disordered" evidence="3">
    <location>
        <begin position="1476"/>
        <end position="1500"/>
    </location>
</feature>
<feature type="domain" description="Mediator complex subunit 15 KIX" evidence="4">
    <location>
        <begin position="48"/>
        <end position="122"/>
    </location>
</feature>
<organism evidence="5 6">
    <name type="scientific">Saxophila tyrrhenica</name>
    <dbReference type="NCBI Taxonomy" id="1690608"/>
    <lineage>
        <taxon>Eukaryota</taxon>
        <taxon>Fungi</taxon>
        <taxon>Dikarya</taxon>
        <taxon>Ascomycota</taxon>
        <taxon>Pezizomycotina</taxon>
        <taxon>Dothideomycetes</taxon>
        <taxon>Dothideomycetidae</taxon>
        <taxon>Mycosphaerellales</taxon>
        <taxon>Extremaceae</taxon>
        <taxon>Saxophila</taxon>
    </lineage>
</organism>
<feature type="compositionally biased region" description="Low complexity" evidence="3">
    <location>
        <begin position="1401"/>
        <end position="1417"/>
    </location>
</feature>
<feature type="compositionally biased region" description="Pro residues" evidence="3">
    <location>
        <begin position="778"/>
        <end position="789"/>
    </location>
</feature>
<accession>A0AAV9P0I6</accession>
<reference evidence="5 6" key="1">
    <citation type="submission" date="2023-08" db="EMBL/GenBank/DDBJ databases">
        <title>Black Yeasts Isolated from many extreme environments.</title>
        <authorList>
            <person name="Coleine C."/>
            <person name="Stajich J.E."/>
            <person name="Selbmann L."/>
        </authorList>
    </citation>
    <scope>NUCLEOTIDE SEQUENCE [LARGE SCALE GENOMIC DNA]</scope>
    <source>
        <strain evidence="5 6">CCFEE 5935</strain>
    </source>
</reference>
<feature type="compositionally biased region" description="Basic and acidic residues" evidence="3">
    <location>
        <begin position="1232"/>
        <end position="1244"/>
    </location>
</feature>
<feature type="compositionally biased region" description="Low complexity" evidence="3">
    <location>
        <begin position="398"/>
        <end position="453"/>
    </location>
</feature>
<feature type="region of interest" description="Disordered" evidence="3">
    <location>
        <begin position="367"/>
        <end position="519"/>
    </location>
</feature>
<feature type="compositionally biased region" description="Low complexity" evidence="3">
    <location>
        <begin position="992"/>
        <end position="1001"/>
    </location>
</feature>